<comment type="caution">
    <text evidence="2">The sequence shown here is derived from an EMBL/GenBank/DDBJ whole genome shotgun (WGS) entry which is preliminary data.</text>
</comment>
<evidence type="ECO:0000313" key="3">
    <source>
        <dbReference type="Proteomes" id="UP000319353"/>
    </source>
</evidence>
<feature type="transmembrane region" description="Helical" evidence="1">
    <location>
        <begin position="129"/>
        <end position="148"/>
    </location>
</feature>
<keyword evidence="1" id="KW-0812">Transmembrane</keyword>
<feature type="transmembrane region" description="Helical" evidence="1">
    <location>
        <begin position="51"/>
        <end position="69"/>
    </location>
</feature>
<evidence type="ECO:0000313" key="2">
    <source>
        <dbReference type="EMBL" id="TMI98224.1"/>
    </source>
</evidence>
<feature type="transmembrane region" description="Helical" evidence="1">
    <location>
        <begin position="6"/>
        <end position="30"/>
    </location>
</feature>
<dbReference type="EMBL" id="VBAL01000177">
    <property type="protein sequence ID" value="TMI98224.1"/>
    <property type="molecule type" value="Genomic_DNA"/>
</dbReference>
<dbReference type="AlphaFoldDB" id="A0A537KR47"/>
<evidence type="ECO:0000256" key="1">
    <source>
        <dbReference type="SAM" id="Phobius"/>
    </source>
</evidence>
<gene>
    <name evidence="2" type="ORF">E6H01_12540</name>
</gene>
<keyword evidence="1" id="KW-1133">Transmembrane helix</keyword>
<accession>A0A537KR47</accession>
<evidence type="ECO:0008006" key="4">
    <source>
        <dbReference type="Google" id="ProtNLM"/>
    </source>
</evidence>
<dbReference type="Proteomes" id="UP000319353">
    <property type="component" value="Unassembled WGS sequence"/>
</dbReference>
<name>A0A537KR47_9BACT</name>
<keyword evidence="1" id="KW-0472">Membrane</keyword>
<protein>
    <recommendedName>
        <fullName evidence="4">DUF2269 family protein</fullName>
    </recommendedName>
</protein>
<proteinExistence type="predicted"/>
<feature type="transmembrane region" description="Helical" evidence="1">
    <location>
        <begin position="81"/>
        <end position="104"/>
    </location>
</feature>
<sequence>MKGFWLLVHVIGFTLWLGSGIATMVAGVTAKSFAPAERLAAYRLIGAIQRLLVGPGAVAVVLSGVIMSMEYMRSGTMPGWLTVMMGAGLLGALLAIGVVVPTAARLGRMQLDARGELPETFSALRKRQIITASVAGGLALIAMGAATVGRL</sequence>
<organism evidence="2 3">
    <name type="scientific">Candidatus Segetimicrobium genomatis</name>
    <dbReference type="NCBI Taxonomy" id="2569760"/>
    <lineage>
        <taxon>Bacteria</taxon>
        <taxon>Bacillati</taxon>
        <taxon>Candidatus Sysuimicrobiota</taxon>
        <taxon>Candidatus Sysuimicrobiia</taxon>
        <taxon>Candidatus Sysuimicrobiales</taxon>
        <taxon>Candidatus Segetimicrobiaceae</taxon>
        <taxon>Candidatus Segetimicrobium</taxon>
    </lineage>
</organism>
<reference evidence="2 3" key="1">
    <citation type="journal article" date="2019" name="Nat. Microbiol.">
        <title>Mediterranean grassland soil C-N compound turnover is dependent on rainfall and depth, and is mediated by genomically divergent microorganisms.</title>
        <authorList>
            <person name="Diamond S."/>
            <person name="Andeer P.F."/>
            <person name="Li Z."/>
            <person name="Crits-Christoph A."/>
            <person name="Burstein D."/>
            <person name="Anantharaman K."/>
            <person name="Lane K.R."/>
            <person name="Thomas B.C."/>
            <person name="Pan C."/>
            <person name="Northen T.R."/>
            <person name="Banfield J.F."/>
        </authorList>
    </citation>
    <scope>NUCLEOTIDE SEQUENCE [LARGE SCALE GENOMIC DNA]</scope>
    <source>
        <strain evidence="2">NP_4</strain>
    </source>
</reference>